<dbReference type="PROSITE" id="PS00126">
    <property type="entry name" value="PDEASE_I_1"/>
    <property type="match status" value="1"/>
</dbReference>
<comment type="caution">
    <text evidence="8">The sequence shown here is derived from an EMBL/GenBank/DDBJ whole genome shotgun (WGS) entry which is preliminary data.</text>
</comment>
<keyword evidence="1 5" id="KW-0479">Metal-binding</keyword>
<keyword evidence="2 6" id="KW-0378">Hydrolase</keyword>
<dbReference type="EMBL" id="JAEPRC010000775">
    <property type="protein sequence ID" value="KAG2191913.1"/>
    <property type="molecule type" value="Genomic_DNA"/>
</dbReference>
<dbReference type="GO" id="GO:0007165">
    <property type="term" value="P:signal transduction"/>
    <property type="evidence" value="ECO:0007669"/>
    <property type="project" value="InterPro"/>
</dbReference>
<dbReference type="GO" id="GO:0046872">
    <property type="term" value="F:metal ion binding"/>
    <property type="evidence" value="ECO:0007669"/>
    <property type="project" value="UniProtKB-KW"/>
</dbReference>
<evidence type="ECO:0000313" key="9">
    <source>
        <dbReference type="Proteomes" id="UP000650833"/>
    </source>
</evidence>
<evidence type="ECO:0000256" key="2">
    <source>
        <dbReference type="ARBA" id="ARBA00022801"/>
    </source>
</evidence>
<keyword evidence="9" id="KW-1185">Reference proteome</keyword>
<dbReference type="PROSITE" id="PS51845">
    <property type="entry name" value="PDEASE_I_2"/>
    <property type="match status" value="1"/>
</dbReference>
<dbReference type="InterPro" id="IPR023174">
    <property type="entry name" value="PDEase_CS"/>
</dbReference>
<dbReference type="InterPro" id="IPR023088">
    <property type="entry name" value="PDEase"/>
</dbReference>
<dbReference type="PANTHER" id="PTHR11347">
    <property type="entry name" value="CYCLIC NUCLEOTIDE PHOSPHODIESTERASE"/>
    <property type="match status" value="1"/>
</dbReference>
<evidence type="ECO:0000313" key="8">
    <source>
        <dbReference type="EMBL" id="KAG2191913.1"/>
    </source>
</evidence>
<dbReference type="SMART" id="SM00471">
    <property type="entry name" value="HDc"/>
    <property type="match status" value="1"/>
</dbReference>
<comment type="similarity">
    <text evidence="6">Belongs to the cyclic nucleotide phosphodiesterase family.</text>
</comment>
<protein>
    <recommendedName>
        <fullName evidence="6">Phosphodiesterase</fullName>
        <ecNumber evidence="6">3.1.4.-</ecNumber>
    </recommendedName>
</protein>
<dbReference type="CDD" id="cd00077">
    <property type="entry name" value="HDc"/>
    <property type="match status" value="1"/>
</dbReference>
<dbReference type="PRINTS" id="PR00387">
    <property type="entry name" value="PDIESTERASE1"/>
</dbReference>
<sequence length="436" mass="50406">MGAFDFILKPFREPVIKTLFLNLYRNYKPQSASTHTTIKPQQSVLTQFQGRLEKLYSTQQDHHWLSETIIKQYTPQPTIEGRLAMSSLLSERRSFLEGSVNDWNFSPLQLNEIDLVYCVFYMLDETFQRFSQLKSLRMTNDALYDLIFDVCNSYHNLNPYHNFRHAVDVMQSTWYFLNLIKSESNQVDSNIAQLLRPIDILAILMASLGHDVGHPGVNNGFMASFIITTATPLAVLYNDKSVLESYHSMAFFNLLRRHYFKAMIDIKSHPEYKDFRKIILQSILCTDMSCHQEYVESFKEQIKRAKSNNINFTNDVSREKERMILCSVIMKCADVSNCARPFENAKSWAITLAEEFFMQGDLERELEIPSIAINERGKVTLADFQLSFMENIALGLYQTVSELLPPLDFCVKNISDNIEVWTSIKQQAMIPSSSST</sequence>
<feature type="binding site" evidence="5">
    <location>
        <position position="165"/>
    </location>
    <ligand>
        <name>Zn(2+)</name>
        <dbReference type="ChEBI" id="CHEBI:29105"/>
        <label>1</label>
    </ligand>
</feature>
<evidence type="ECO:0000256" key="6">
    <source>
        <dbReference type="RuleBase" id="RU363067"/>
    </source>
</evidence>
<evidence type="ECO:0000256" key="1">
    <source>
        <dbReference type="ARBA" id="ARBA00022723"/>
    </source>
</evidence>
<feature type="binding site" evidence="4">
    <location>
        <position position="211"/>
    </location>
    <ligand>
        <name>AMP</name>
        <dbReference type="ChEBI" id="CHEBI:456215"/>
    </ligand>
</feature>
<evidence type="ECO:0000256" key="4">
    <source>
        <dbReference type="PIRSR" id="PIRSR623088-2"/>
    </source>
</evidence>
<feature type="binding site" evidence="4">
    <location>
        <position position="334"/>
    </location>
    <ligand>
        <name>AMP</name>
        <dbReference type="ChEBI" id="CHEBI:456215"/>
    </ligand>
</feature>
<dbReference type="InterPro" id="IPR003607">
    <property type="entry name" value="HD/PDEase_dom"/>
</dbReference>
<feature type="binding site" evidence="5">
    <location>
        <position position="210"/>
    </location>
    <ligand>
        <name>Zn(2+)</name>
        <dbReference type="ChEBI" id="CHEBI:29105"/>
        <label>1</label>
    </ligand>
</feature>
<evidence type="ECO:0000256" key="5">
    <source>
        <dbReference type="PIRSR" id="PIRSR623088-3"/>
    </source>
</evidence>
<name>A0A8H7QG82_9FUNG</name>
<accession>A0A8H7QG82</accession>
<dbReference type="Pfam" id="PF00233">
    <property type="entry name" value="PDEase_I"/>
    <property type="match status" value="1"/>
</dbReference>
<dbReference type="InterPro" id="IPR002073">
    <property type="entry name" value="PDEase_catalytic_dom"/>
</dbReference>
<reference evidence="8" key="1">
    <citation type="submission" date="2020-12" db="EMBL/GenBank/DDBJ databases">
        <title>Metabolic potential, ecology and presence of endohyphal bacteria is reflected in genomic diversity of Mucoromycotina.</title>
        <authorList>
            <person name="Muszewska A."/>
            <person name="Okrasinska A."/>
            <person name="Steczkiewicz K."/>
            <person name="Drgas O."/>
            <person name="Orlowska M."/>
            <person name="Perlinska-Lenart U."/>
            <person name="Aleksandrzak-Piekarczyk T."/>
            <person name="Szatraj K."/>
            <person name="Zielenkiewicz U."/>
            <person name="Pilsyk S."/>
            <person name="Malc E."/>
            <person name="Mieczkowski P."/>
            <person name="Kruszewska J.S."/>
            <person name="Biernat P."/>
            <person name="Pawlowska J."/>
        </authorList>
    </citation>
    <scope>NUCLEOTIDE SEQUENCE</scope>
    <source>
        <strain evidence="8">CBS 226.32</strain>
    </source>
</reference>
<dbReference type="OrthoDB" id="546632at2759"/>
<dbReference type="Gene3D" id="1.10.1300.10">
    <property type="entry name" value="3'5'-cyclic nucleotide phosphodiesterase, catalytic domain"/>
    <property type="match status" value="1"/>
</dbReference>
<dbReference type="InterPro" id="IPR036971">
    <property type="entry name" value="PDEase_catalytic_dom_sf"/>
</dbReference>
<comment type="cofactor">
    <cofactor evidence="6">
        <name>a divalent metal cation</name>
        <dbReference type="ChEBI" id="CHEBI:60240"/>
    </cofactor>
    <text evidence="6">Binds 2 divalent metal cations per subunit. Site 1 may preferentially bind zinc ions, while site 2 has a preference for magnesium and/or manganese ions.</text>
</comment>
<evidence type="ECO:0000256" key="3">
    <source>
        <dbReference type="PIRSR" id="PIRSR623088-1"/>
    </source>
</evidence>
<feature type="binding site" evidence="4">
    <location>
        <position position="385"/>
    </location>
    <ligand>
        <name>AMP</name>
        <dbReference type="ChEBI" id="CHEBI:456215"/>
    </ligand>
</feature>
<feature type="binding site" evidence="5">
    <location>
        <position position="334"/>
    </location>
    <ligand>
        <name>Zn(2+)</name>
        <dbReference type="ChEBI" id="CHEBI:29105"/>
        <label>1</label>
    </ligand>
</feature>
<feature type="binding site" evidence="4">
    <location>
        <begin position="161"/>
        <end position="165"/>
    </location>
    <ligand>
        <name>AMP</name>
        <dbReference type="ChEBI" id="CHEBI:456215"/>
    </ligand>
</feature>
<evidence type="ECO:0000259" key="7">
    <source>
        <dbReference type="PROSITE" id="PS51845"/>
    </source>
</evidence>
<dbReference type="Proteomes" id="UP000650833">
    <property type="component" value="Unassembled WGS sequence"/>
</dbReference>
<organism evidence="8 9">
    <name type="scientific">Mucor plumbeus</name>
    <dbReference type="NCBI Taxonomy" id="97098"/>
    <lineage>
        <taxon>Eukaryota</taxon>
        <taxon>Fungi</taxon>
        <taxon>Fungi incertae sedis</taxon>
        <taxon>Mucoromycota</taxon>
        <taxon>Mucoromycotina</taxon>
        <taxon>Mucoromycetes</taxon>
        <taxon>Mucorales</taxon>
        <taxon>Mucorineae</taxon>
        <taxon>Mucoraceae</taxon>
        <taxon>Mucor</taxon>
    </lineage>
</organism>
<dbReference type="EC" id="3.1.4.-" evidence="6"/>
<feature type="domain" description="PDEase" evidence="7">
    <location>
        <begin position="77"/>
        <end position="428"/>
    </location>
</feature>
<dbReference type="SUPFAM" id="SSF109604">
    <property type="entry name" value="HD-domain/PDEase-like"/>
    <property type="match status" value="1"/>
</dbReference>
<feature type="binding site" evidence="5">
    <location>
        <position position="211"/>
    </location>
    <ligand>
        <name>Zn(2+)</name>
        <dbReference type="ChEBI" id="CHEBI:29105"/>
        <label>1</label>
    </ligand>
</feature>
<feature type="binding site" evidence="5">
    <location>
        <position position="211"/>
    </location>
    <ligand>
        <name>Zn(2+)</name>
        <dbReference type="ChEBI" id="CHEBI:29105"/>
        <label>2</label>
    </ligand>
</feature>
<proteinExistence type="inferred from homology"/>
<dbReference type="AlphaFoldDB" id="A0A8H7QG82"/>
<dbReference type="GO" id="GO:0004114">
    <property type="term" value="F:3',5'-cyclic-nucleotide phosphodiesterase activity"/>
    <property type="evidence" value="ECO:0007669"/>
    <property type="project" value="InterPro"/>
</dbReference>
<feature type="active site" description="Proton donor" evidence="3">
    <location>
        <position position="161"/>
    </location>
</feature>
<gene>
    <name evidence="8" type="ORF">INT46_006795</name>
</gene>